<dbReference type="EMBL" id="MT141503">
    <property type="protein sequence ID" value="QJA63687.1"/>
    <property type="molecule type" value="Genomic_DNA"/>
</dbReference>
<evidence type="ECO:0000313" key="1">
    <source>
        <dbReference type="EMBL" id="QJA63687.1"/>
    </source>
</evidence>
<proteinExistence type="predicted"/>
<dbReference type="AlphaFoldDB" id="A0A6M3J3F1"/>
<dbReference type="EMBL" id="MT142513">
    <property type="protein sequence ID" value="QJA83555.1"/>
    <property type="molecule type" value="Genomic_DNA"/>
</dbReference>
<sequence>MPLSSYRHGFPNKVTIREFPILEIQNGNSNIYWVDSNKGSDGNKGTFDRPFATLDYAIGRCTANNGDKIFVAAHHSESLIEAGTVTADIAGIQIIGLGAGNERPTFTATTDAAASFLISAADVYVANLKFVCNITSQTAMVDINAKRAIIDGCRFEEGTQTGLAFIDINGGAANACDGVQVVNCEFYAPTAGNYDRAIELGEVADNVLLAGNWIHGDFDDAGIHNITGKVLTNLRIENNIVSNLQTGDHAIEIVSACTGDLVSNKLYADAEATILDPGSLKCIDNYAVDAIDAGSFEIPYPADDAANYIGTNSNNNDADTSLVVANADGSVLERLEFLQGTLIPDLGGLVFSGTCDTGMTGSTTTIVCAHLSGYGNDFFNTKYWMQVIKNTNSVGAAPELQVRQITDYVSATGTFTTAAFGANVEEGDSIMVIHESLVAIGRNDADNAFVSTAVVENADGSILERLEHLKGQNSFQSTMLSLRGDAAVGMAASATTIVSADLIGFGDDIFNDKYYMQVIKNANAVGTAPEFQVRKITDYVSATGTFTVDAFGSNVEETDELLILHEAFITLGRDDANNVFDSSTVVANANGSILERLEFIQSALASDLVGLSFTGTCDTGMAGSTTTIVCAGLGGYGDDTFNTKYWMQVIKNSNSVGAAPETQVRQITDYVSATGTFTTAAFGANVEEADIILVLHESLVTLGRNDGDNAFDSTNVVANGDGSVLERLEYMQALMYPELSGLWARGVVTTGASTTSIAASSLAGYGDDYFNNKYYMQVVKNNDGVGTAPEGEIRKITDYVSGAGTFTVDAFSGNVDVPDVIMILHESLLNQGSGDVHIITKNLTSSNIPQDGVSTVDVTTAAVGGALILEEVTMNTDGTGLAAGTNFQLEISGNTYGVTGAIMAETVANLGANATVAGTAASVTPLAGAVVEAGAKVVACSTVAACTGGGIIQLQLKFRRVNVAANLTAA</sequence>
<protein>
    <submittedName>
        <fullName evidence="1">Uncharacterized protein</fullName>
    </submittedName>
</protein>
<reference evidence="1" key="1">
    <citation type="submission" date="2020-03" db="EMBL/GenBank/DDBJ databases">
        <title>The deep terrestrial virosphere.</title>
        <authorList>
            <person name="Holmfeldt K."/>
            <person name="Nilsson E."/>
            <person name="Simone D."/>
            <person name="Lopez-Fernandez M."/>
            <person name="Wu X."/>
            <person name="de Brujin I."/>
            <person name="Lundin D."/>
            <person name="Andersson A."/>
            <person name="Bertilsson S."/>
            <person name="Dopson M."/>
        </authorList>
    </citation>
    <scope>NUCLEOTIDE SEQUENCE</scope>
    <source>
        <strain evidence="2">MM415A00274</strain>
        <strain evidence="1">MM415B00593</strain>
    </source>
</reference>
<evidence type="ECO:0000313" key="2">
    <source>
        <dbReference type="EMBL" id="QJA83555.1"/>
    </source>
</evidence>
<dbReference type="SUPFAM" id="SSF51126">
    <property type="entry name" value="Pectin lyase-like"/>
    <property type="match status" value="1"/>
</dbReference>
<organism evidence="1">
    <name type="scientific">viral metagenome</name>
    <dbReference type="NCBI Taxonomy" id="1070528"/>
    <lineage>
        <taxon>unclassified sequences</taxon>
        <taxon>metagenomes</taxon>
        <taxon>organismal metagenomes</taxon>
    </lineage>
</organism>
<accession>A0A6M3J3F1</accession>
<gene>
    <name evidence="2" type="ORF">MM415A00274_0012</name>
    <name evidence="1" type="ORF">MM415B00593_0014</name>
</gene>
<dbReference type="InterPro" id="IPR011050">
    <property type="entry name" value="Pectin_lyase_fold/virulence"/>
</dbReference>
<name>A0A6M3J3F1_9ZZZZ</name>